<comment type="caution">
    <text evidence="1">The sequence shown here is derived from an EMBL/GenBank/DDBJ whole genome shotgun (WGS) entry which is preliminary data.</text>
</comment>
<dbReference type="AlphaFoldDB" id="A0A6L5JUK0"/>
<evidence type="ECO:0000313" key="1">
    <source>
        <dbReference type="EMBL" id="MQY50776.1"/>
    </source>
</evidence>
<evidence type="ECO:0008006" key="3">
    <source>
        <dbReference type="Google" id="ProtNLM"/>
    </source>
</evidence>
<dbReference type="OrthoDB" id="5290752at2"/>
<proteinExistence type="predicted"/>
<name>A0A6L5JUK0_RHOTE</name>
<evidence type="ECO:0000313" key="2">
    <source>
        <dbReference type="Proteomes" id="UP000480275"/>
    </source>
</evidence>
<dbReference type="Proteomes" id="UP000480275">
    <property type="component" value="Unassembled WGS sequence"/>
</dbReference>
<protein>
    <recommendedName>
        <fullName evidence="3">Lipoprotein</fullName>
    </recommendedName>
</protein>
<accession>A0A6L5JUK0</accession>
<dbReference type="EMBL" id="WIXJ01000002">
    <property type="protein sequence ID" value="MQY50776.1"/>
    <property type="molecule type" value="Genomic_DNA"/>
</dbReference>
<gene>
    <name evidence="1" type="ORF">GHK24_03150</name>
</gene>
<organism evidence="1 2">
    <name type="scientific">Rhodocyclus tenuis</name>
    <name type="common">Rhodospirillum tenue</name>
    <dbReference type="NCBI Taxonomy" id="1066"/>
    <lineage>
        <taxon>Bacteria</taxon>
        <taxon>Pseudomonadati</taxon>
        <taxon>Pseudomonadota</taxon>
        <taxon>Betaproteobacteria</taxon>
        <taxon>Rhodocyclales</taxon>
        <taxon>Rhodocyclaceae</taxon>
        <taxon>Rhodocyclus</taxon>
    </lineage>
</organism>
<dbReference type="PROSITE" id="PS51257">
    <property type="entry name" value="PROKAR_LIPOPROTEIN"/>
    <property type="match status" value="1"/>
</dbReference>
<reference evidence="1 2" key="1">
    <citation type="submission" date="2019-10" db="EMBL/GenBank/DDBJ databases">
        <title>Whole-genome sequence of the purple nonsulfur photosynthetic bacterium Rhodocyclus tenuis.</title>
        <authorList>
            <person name="Kyndt J.A."/>
            <person name="Meyer T.E."/>
        </authorList>
    </citation>
    <scope>NUCLEOTIDE SEQUENCE [LARGE SCALE GENOMIC DNA]</scope>
    <source>
        <strain evidence="1 2">DSM 110</strain>
    </source>
</reference>
<sequence>MKRVLISAMFVAALGGCGSGDPQPPKTIQEISQSIAAVHEENGILKISLAGRAVLRVKDLMQNASMESYRISESLVKYFPSSLKKDVVFVVSAPVQDKYGNGSVSPVFELQYRADDLKKISYGSLYHKQMLEMAEPVKYLSIAGAEAVVEWCKDDDNRSAAQQFCATNAR</sequence>